<keyword evidence="7" id="KW-0735">Signal-anchor</keyword>
<dbReference type="FunFam" id="3.40.50.11660:FF:000004">
    <property type="entry name" value="Glycoprotein 3-alpha-L-fucosyltransferase A"/>
    <property type="match status" value="1"/>
</dbReference>
<evidence type="ECO:0000313" key="15">
    <source>
        <dbReference type="Proteomes" id="UP000050795"/>
    </source>
</evidence>
<evidence type="ECO:0000313" key="16">
    <source>
        <dbReference type="WBParaSite" id="TREG1_17670.2"/>
    </source>
</evidence>
<evidence type="ECO:0000256" key="12">
    <source>
        <dbReference type="RuleBase" id="RU003832"/>
    </source>
</evidence>
<evidence type="ECO:0000256" key="7">
    <source>
        <dbReference type="ARBA" id="ARBA00022968"/>
    </source>
</evidence>
<reference evidence="15" key="1">
    <citation type="submission" date="2022-06" db="EMBL/GenBank/DDBJ databases">
        <authorList>
            <person name="Berger JAMES D."/>
            <person name="Berger JAMES D."/>
        </authorList>
    </citation>
    <scope>NUCLEOTIDE SEQUENCE [LARGE SCALE GENOMIC DNA]</scope>
</reference>
<name>A0AA85JEA9_TRIRE</name>
<evidence type="ECO:0000256" key="9">
    <source>
        <dbReference type="ARBA" id="ARBA00023034"/>
    </source>
</evidence>
<dbReference type="GO" id="GO:0032580">
    <property type="term" value="C:Golgi cisterna membrane"/>
    <property type="evidence" value="ECO:0007669"/>
    <property type="project" value="UniProtKB-SubCell"/>
</dbReference>
<feature type="domain" description="Fucosyltransferase N-terminal" evidence="14">
    <location>
        <begin position="43"/>
        <end position="127"/>
    </location>
</feature>
<evidence type="ECO:0000256" key="4">
    <source>
        <dbReference type="ARBA" id="ARBA00022676"/>
    </source>
</evidence>
<keyword evidence="4 12" id="KW-0328">Glycosyltransferase</keyword>
<dbReference type="GO" id="GO:0000139">
    <property type="term" value="C:Golgi membrane"/>
    <property type="evidence" value="ECO:0007669"/>
    <property type="project" value="UniProtKB-SubCell"/>
</dbReference>
<dbReference type="InterPro" id="IPR001503">
    <property type="entry name" value="Glyco_trans_10"/>
</dbReference>
<dbReference type="GO" id="GO:0008417">
    <property type="term" value="F:fucosyltransferase activity"/>
    <property type="evidence" value="ECO:0007669"/>
    <property type="project" value="InterPro"/>
</dbReference>
<evidence type="ECO:0000256" key="1">
    <source>
        <dbReference type="ARBA" id="ARBA00004323"/>
    </source>
</evidence>
<dbReference type="InterPro" id="IPR038577">
    <property type="entry name" value="GT10-like_C_sf"/>
</dbReference>
<keyword evidence="11" id="KW-0325">Glycoprotein</keyword>
<evidence type="ECO:0000256" key="8">
    <source>
        <dbReference type="ARBA" id="ARBA00022989"/>
    </source>
</evidence>
<evidence type="ECO:0000256" key="11">
    <source>
        <dbReference type="ARBA" id="ARBA00023180"/>
    </source>
</evidence>
<evidence type="ECO:0000259" key="14">
    <source>
        <dbReference type="Pfam" id="PF17039"/>
    </source>
</evidence>
<keyword evidence="15" id="KW-1185">Reference proteome</keyword>
<keyword evidence="6 12" id="KW-0812">Transmembrane</keyword>
<keyword evidence="10" id="KW-0472">Membrane</keyword>
<sequence length="344" mass="40043">MSSTGRCSSLLNLQREKHEYLYDSRANRNEIKKFLVYGDRQPAVSMDFSGCYASMCKMIYNRTDWREADVIIITDEIYPLDDRPSSQIWMVLVHESPLHLNIVEGLGDKVNFTVTYRLDSTIYSSYGAYKPATLADYNPSRRYPLPSRNYAKGKTKMVAWFVSNCNAKSPRNQYVDELSNYISIDIYGRCGFKECLRSSENECFELLRKDYKFYLSFENSLCKDYVTEKFFKNALTNDVIPIVMGASIEEYKMIAPPYSFIHVDEFESPAKLADYLYYLNKNDTAYNEYFAWHGHGVIQNWIAQPQCDMCLLAHTAHLIGPSWYSDVSKWWNDGCVGRKLRWSS</sequence>
<evidence type="ECO:0000256" key="5">
    <source>
        <dbReference type="ARBA" id="ARBA00022679"/>
    </source>
</evidence>
<keyword evidence="8" id="KW-1133">Transmembrane helix</keyword>
<evidence type="ECO:0000259" key="13">
    <source>
        <dbReference type="Pfam" id="PF00852"/>
    </source>
</evidence>
<dbReference type="Proteomes" id="UP000050795">
    <property type="component" value="Unassembled WGS sequence"/>
</dbReference>
<dbReference type="AlphaFoldDB" id="A0AA85JEA9"/>
<dbReference type="PANTHER" id="PTHR48438">
    <property type="entry name" value="ALPHA-(1,3)-FUCOSYLTRANSFERASE C-RELATED"/>
    <property type="match status" value="1"/>
</dbReference>
<protein>
    <recommendedName>
        <fullName evidence="12">Fucosyltransferase</fullName>
        <ecNumber evidence="12">2.4.1.-</ecNumber>
    </recommendedName>
</protein>
<dbReference type="Pfam" id="PF00852">
    <property type="entry name" value="Glyco_transf_10"/>
    <property type="match status" value="1"/>
</dbReference>
<reference evidence="16" key="2">
    <citation type="submission" date="2023-11" db="UniProtKB">
        <authorList>
            <consortium name="WormBaseParasite"/>
        </authorList>
    </citation>
    <scope>IDENTIFICATION</scope>
</reference>
<evidence type="ECO:0000256" key="6">
    <source>
        <dbReference type="ARBA" id="ARBA00022692"/>
    </source>
</evidence>
<dbReference type="Pfam" id="PF17039">
    <property type="entry name" value="Glyco_tran_10_N"/>
    <property type="match status" value="1"/>
</dbReference>
<dbReference type="InterPro" id="IPR055270">
    <property type="entry name" value="Glyco_tran_10_C"/>
</dbReference>
<dbReference type="Gene3D" id="3.40.50.11660">
    <property type="entry name" value="Glycosyl transferase family 10, C-terminal domain"/>
    <property type="match status" value="1"/>
</dbReference>
<dbReference type="InterPro" id="IPR031481">
    <property type="entry name" value="Glyco_tran_10_N"/>
</dbReference>
<dbReference type="WBParaSite" id="TREG1_17670.2">
    <property type="protein sequence ID" value="TREG1_17670.2"/>
    <property type="gene ID" value="TREG1_17670"/>
</dbReference>
<proteinExistence type="inferred from homology"/>
<evidence type="ECO:0000256" key="3">
    <source>
        <dbReference type="ARBA" id="ARBA00008919"/>
    </source>
</evidence>
<dbReference type="SUPFAM" id="SSF53756">
    <property type="entry name" value="UDP-Glycosyltransferase/glycogen phosphorylase"/>
    <property type="match status" value="1"/>
</dbReference>
<evidence type="ECO:0000256" key="10">
    <source>
        <dbReference type="ARBA" id="ARBA00023136"/>
    </source>
</evidence>
<comment type="similarity">
    <text evidence="3 12">Belongs to the glycosyltransferase 10 family.</text>
</comment>
<accession>A0AA85JEA9</accession>
<comment type="pathway">
    <text evidence="2">Protein modification; protein glycosylation.</text>
</comment>
<dbReference type="PANTHER" id="PTHR48438:SF1">
    <property type="entry name" value="ALPHA-(1,3)-FUCOSYLTRANSFERASE C-RELATED"/>
    <property type="match status" value="1"/>
</dbReference>
<evidence type="ECO:0000256" key="2">
    <source>
        <dbReference type="ARBA" id="ARBA00004922"/>
    </source>
</evidence>
<keyword evidence="5 12" id="KW-0808">Transferase</keyword>
<dbReference type="EC" id="2.4.1.-" evidence="12"/>
<keyword evidence="9 12" id="KW-0333">Golgi apparatus</keyword>
<feature type="domain" description="Fucosyltransferase C-terminal" evidence="13">
    <location>
        <begin position="152"/>
        <end position="330"/>
    </location>
</feature>
<organism evidence="15 16">
    <name type="scientific">Trichobilharzia regenti</name>
    <name type="common">Nasal bird schistosome</name>
    <dbReference type="NCBI Taxonomy" id="157069"/>
    <lineage>
        <taxon>Eukaryota</taxon>
        <taxon>Metazoa</taxon>
        <taxon>Spiralia</taxon>
        <taxon>Lophotrochozoa</taxon>
        <taxon>Platyhelminthes</taxon>
        <taxon>Trematoda</taxon>
        <taxon>Digenea</taxon>
        <taxon>Strigeidida</taxon>
        <taxon>Schistosomatoidea</taxon>
        <taxon>Schistosomatidae</taxon>
        <taxon>Trichobilharzia</taxon>
    </lineage>
</organism>
<comment type="subcellular location">
    <subcellularLocation>
        <location evidence="1">Golgi apparatus membrane</location>
        <topology evidence="1">Single-pass type II membrane protein</topology>
    </subcellularLocation>
    <subcellularLocation>
        <location evidence="12">Golgi apparatus</location>
        <location evidence="12">Golgi stack membrane</location>
        <topology evidence="12">Single-pass type II membrane protein</topology>
    </subcellularLocation>
</comment>